<name>A0A8I6S6F4_CIMLE</name>
<proteinExistence type="predicted"/>
<dbReference type="EnsemblMetazoa" id="XM_014404075.1">
    <property type="protein sequence ID" value="XP_014259561.1"/>
    <property type="gene ID" value="LOC106672551"/>
</dbReference>
<sequence length="112" mass="12535">MGCGPSKPDDEDLEKLLKRDKVIIFTKSTCPYSDFVKHMVNETGVSYKVIEVDGNDVQPETLMKLIKFTKNKTVPQVFVNGTYVGGMLKIDKLRDRGTLGPVLKGEKKPGWC</sequence>
<dbReference type="InterPro" id="IPR036249">
    <property type="entry name" value="Thioredoxin-like_sf"/>
</dbReference>
<dbReference type="InterPro" id="IPR014025">
    <property type="entry name" value="Glutaredoxin_subgr"/>
</dbReference>
<keyword evidence="3" id="KW-1185">Reference proteome</keyword>
<organism evidence="2 3">
    <name type="scientific">Cimex lectularius</name>
    <name type="common">Bed bug</name>
    <name type="synonym">Acanthia lectularia</name>
    <dbReference type="NCBI Taxonomy" id="79782"/>
    <lineage>
        <taxon>Eukaryota</taxon>
        <taxon>Metazoa</taxon>
        <taxon>Ecdysozoa</taxon>
        <taxon>Arthropoda</taxon>
        <taxon>Hexapoda</taxon>
        <taxon>Insecta</taxon>
        <taxon>Pterygota</taxon>
        <taxon>Neoptera</taxon>
        <taxon>Paraneoptera</taxon>
        <taxon>Hemiptera</taxon>
        <taxon>Heteroptera</taxon>
        <taxon>Panheteroptera</taxon>
        <taxon>Cimicomorpha</taxon>
        <taxon>Cimicidae</taxon>
        <taxon>Cimex</taxon>
    </lineage>
</organism>
<dbReference type="RefSeq" id="XP_014259561.1">
    <property type="nucleotide sequence ID" value="XM_014404075.1"/>
</dbReference>
<dbReference type="PROSITE" id="PS51354">
    <property type="entry name" value="GLUTAREDOXIN_2"/>
    <property type="match status" value="1"/>
</dbReference>
<protein>
    <recommendedName>
        <fullName evidence="1">Glutaredoxin domain-containing protein</fullName>
    </recommendedName>
</protein>
<evidence type="ECO:0000313" key="2">
    <source>
        <dbReference type="EnsemblMetazoa" id="XP_014259561.1"/>
    </source>
</evidence>
<dbReference type="Pfam" id="PF00462">
    <property type="entry name" value="Glutaredoxin"/>
    <property type="match status" value="1"/>
</dbReference>
<dbReference type="GO" id="GO:0005737">
    <property type="term" value="C:cytoplasm"/>
    <property type="evidence" value="ECO:0007669"/>
    <property type="project" value="TreeGrafter"/>
</dbReference>
<feature type="domain" description="Glutaredoxin" evidence="1">
    <location>
        <begin position="22"/>
        <end position="84"/>
    </location>
</feature>
<dbReference type="PRINTS" id="PR00160">
    <property type="entry name" value="GLUTAREDOXIN"/>
</dbReference>
<dbReference type="GO" id="GO:0015038">
    <property type="term" value="F:glutathione disulfide oxidoreductase activity"/>
    <property type="evidence" value="ECO:0007669"/>
    <property type="project" value="TreeGrafter"/>
</dbReference>
<dbReference type="Proteomes" id="UP000494040">
    <property type="component" value="Unassembled WGS sequence"/>
</dbReference>
<dbReference type="InterPro" id="IPR002109">
    <property type="entry name" value="Glutaredoxin"/>
</dbReference>
<dbReference type="Gene3D" id="3.40.30.10">
    <property type="entry name" value="Glutaredoxin"/>
    <property type="match status" value="1"/>
</dbReference>
<reference evidence="2" key="1">
    <citation type="submission" date="2022-01" db="UniProtKB">
        <authorList>
            <consortium name="EnsemblMetazoa"/>
        </authorList>
    </citation>
    <scope>IDENTIFICATION</scope>
</reference>
<dbReference type="PANTHER" id="PTHR45694:SF18">
    <property type="entry name" value="GLUTAREDOXIN-1-RELATED"/>
    <property type="match status" value="1"/>
</dbReference>
<dbReference type="AlphaFoldDB" id="A0A8I6S6F4"/>
<dbReference type="PANTHER" id="PTHR45694">
    <property type="entry name" value="GLUTAREDOXIN 2"/>
    <property type="match status" value="1"/>
</dbReference>
<evidence type="ECO:0000259" key="1">
    <source>
        <dbReference type="Pfam" id="PF00462"/>
    </source>
</evidence>
<dbReference type="GO" id="GO:0034599">
    <property type="term" value="P:cellular response to oxidative stress"/>
    <property type="evidence" value="ECO:0007669"/>
    <property type="project" value="TreeGrafter"/>
</dbReference>
<dbReference type="GeneID" id="106672551"/>
<dbReference type="OrthoDB" id="418495at2759"/>
<dbReference type="SUPFAM" id="SSF52833">
    <property type="entry name" value="Thioredoxin-like"/>
    <property type="match status" value="1"/>
</dbReference>
<evidence type="ECO:0000313" key="3">
    <source>
        <dbReference type="Proteomes" id="UP000494040"/>
    </source>
</evidence>
<dbReference type="KEGG" id="clec:106672551"/>
<accession>A0A8I6S6F4</accession>